<dbReference type="AlphaFoldDB" id="A0A7R8AIS8"/>
<feature type="region of interest" description="Disordered" evidence="1">
    <location>
        <begin position="63"/>
        <end position="138"/>
    </location>
</feature>
<protein>
    <recommendedName>
        <fullName evidence="2">CCHC-type domain-containing protein</fullName>
    </recommendedName>
</protein>
<dbReference type="Gene3D" id="4.10.60.10">
    <property type="entry name" value="Zinc finger, CCHC-type"/>
    <property type="match status" value="1"/>
</dbReference>
<evidence type="ECO:0000313" key="4">
    <source>
        <dbReference type="Proteomes" id="UP000654913"/>
    </source>
</evidence>
<dbReference type="GO" id="GO:0003676">
    <property type="term" value="F:nucleic acid binding"/>
    <property type="evidence" value="ECO:0007669"/>
    <property type="project" value="InterPro"/>
</dbReference>
<proteinExistence type="predicted"/>
<dbReference type="InterPro" id="IPR036875">
    <property type="entry name" value="Znf_CCHC_sf"/>
</dbReference>
<name>A0A7R8AIS8_9EURO</name>
<dbReference type="KEGG" id="apuu:APUU_21471A"/>
<sequence>MAKSFMPDEERIHCKRCGTCGVTLRTCPQCEFCVFCKKDGHTVAECPKVRPCPICNLKGHQERKCPELSHGPGRLSRAKGWKKPHGSKSVLRDEQPKKDGTSIPPKASQKRKRSGDDDSQVRKQPAAKVSSAKHGDKC</sequence>
<evidence type="ECO:0000256" key="1">
    <source>
        <dbReference type="SAM" id="MobiDB-lite"/>
    </source>
</evidence>
<dbReference type="SMART" id="SM00343">
    <property type="entry name" value="ZnF_C2HC"/>
    <property type="match status" value="2"/>
</dbReference>
<feature type="compositionally biased region" description="Basic residues" evidence="1">
    <location>
        <begin position="76"/>
        <end position="86"/>
    </location>
</feature>
<evidence type="ECO:0000259" key="2">
    <source>
        <dbReference type="SMART" id="SM00343"/>
    </source>
</evidence>
<organism evidence="3 4">
    <name type="scientific">Aspergillus puulaauensis</name>
    <dbReference type="NCBI Taxonomy" id="1220207"/>
    <lineage>
        <taxon>Eukaryota</taxon>
        <taxon>Fungi</taxon>
        <taxon>Dikarya</taxon>
        <taxon>Ascomycota</taxon>
        <taxon>Pezizomycotina</taxon>
        <taxon>Eurotiomycetes</taxon>
        <taxon>Eurotiomycetidae</taxon>
        <taxon>Eurotiales</taxon>
        <taxon>Aspergillaceae</taxon>
        <taxon>Aspergillus</taxon>
    </lineage>
</organism>
<dbReference type="InterPro" id="IPR001878">
    <property type="entry name" value="Znf_CCHC"/>
</dbReference>
<accession>A0A7R8AIS8</accession>
<feature type="compositionally biased region" description="Basic and acidic residues" evidence="1">
    <location>
        <begin position="90"/>
        <end position="100"/>
    </location>
</feature>
<dbReference type="EMBL" id="AP024444">
    <property type="protein sequence ID" value="BCS21039.1"/>
    <property type="molecule type" value="Genomic_DNA"/>
</dbReference>
<dbReference type="RefSeq" id="XP_041553233.1">
    <property type="nucleotide sequence ID" value="XM_041700226.1"/>
</dbReference>
<dbReference type="OrthoDB" id="5234167at2759"/>
<gene>
    <name evidence="3" type="ORF">APUU_21471A</name>
</gene>
<reference evidence="3" key="2">
    <citation type="submission" date="2021-02" db="EMBL/GenBank/DDBJ databases">
        <title>Aspergillus puulaauensis MK2 genome sequence.</title>
        <authorList>
            <person name="Futagami T."/>
            <person name="Mori K."/>
            <person name="Kadooka C."/>
            <person name="Tanaka T."/>
        </authorList>
    </citation>
    <scope>NUCLEOTIDE SEQUENCE</scope>
    <source>
        <strain evidence="3">MK2</strain>
    </source>
</reference>
<feature type="domain" description="CCHC-type" evidence="2">
    <location>
        <begin position="32"/>
        <end position="48"/>
    </location>
</feature>
<reference evidence="3" key="1">
    <citation type="submission" date="2021-01" db="EMBL/GenBank/DDBJ databases">
        <authorList>
            <consortium name="Aspergillus puulaauensis MK2 genome sequencing consortium"/>
            <person name="Kazuki M."/>
            <person name="Futagami T."/>
        </authorList>
    </citation>
    <scope>NUCLEOTIDE SEQUENCE</scope>
    <source>
        <strain evidence="3">MK2</strain>
    </source>
</reference>
<dbReference type="SUPFAM" id="SSF57756">
    <property type="entry name" value="Retrovirus zinc finger-like domains"/>
    <property type="match status" value="1"/>
</dbReference>
<dbReference type="GeneID" id="64971044"/>
<dbReference type="GO" id="GO:0008270">
    <property type="term" value="F:zinc ion binding"/>
    <property type="evidence" value="ECO:0007669"/>
    <property type="project" value="InterPro"/>
</dbReference>
<dbReference type="Proteomes" id="UP000654913">
    <property type="component" value="Chromosome 2"/>
</dbReference>
<evidence type="ECO:0000313" key="3">
    <source>
        <dbReference type="EMBL" id="BCS21039.1"/>
    </source>
</evidence>
<feature type="domain" description="CCHC-type" evidence="2">
    <location>
        <begin position="51"/>
        <end position="67"/>
    </location>
</feature>
<keyword evidence="4" id="KW-1185">Reference proteome</keyword>